<keyword evidence="2" id="KW-1185">Reference proteome</keyword>
<proteinExistence type="predicted"/>
<accession>D5XEL1</accession>
<dbReference type="AlphaFoldDB" id="D5XEL1"/>
<reference evidence="1 2" key="1">
    <citation type="submission" date="2010-05" db="EMBL/GenBank/DDBJ databases">
        <title>Complete sequence of Thermincola sp. JR.</title>
        <authorList>
            <consortium name="US DOE Joint Genome Institute"/>
            <person name="Lucas S."/>
            <person name="Copeland A."/>
            <person name="Lapidus A."/>
            <person name="Cheng J.-F."/>
            <person name="Bruce D."/>
            <person name="Goodwin L."/>
            <person name="Pitluck S."/>
            <person name="Chertkov O."/>
            <person name="Detter J.C."/>
            <person name="Han C."/>
            <person name="Tapia R."/>
            <person name="Land M."/>
            <person name="Hauser L."/>
            <person name="Kyrpides N."/>
            <person name="Mikhailova N."/>
            <person name="Hazen T.C."/>
            <person name="Woyke T."/>
        </authorList>
    </citation>
    <scope>NUCLEOTIDE SEQUENCE [LARGE SCALE GENOMIC DNA]</scope>
    <source>
        <strain evidence="1 2">JR</strain>
    </source>
</reference>
<protein>
    <submittedName>
        <fullName evidence="1">Uncharacterized protein</fullName>
    </submittedName>
</protein>
<dbReference type="KEGG" id="tjr:TherJR_1218"/>
<dbReference type="RefSeq" id="WP_013120101.1">
    <property type="nucleotide sequence ID" value="NC_014152.1"/>
</dbReference>
<gene>
    <name evidence="1" type="ordered locus">TherJR_1218</name>
</gene>
<dbReference type="EMBL" id="CP002028">
    <property type="protein sequence ID" value="ADG82082.1"/>
    <property type="molecule type" value="Genomic_DNA"/>
</dbReference>
<sequence length="278" mass="32512">MSIQYVIDRPCRLKEEIPLKEIFKLRKIKSILDVVDQSTFMPVSETKRFIVDHLEDGVIKTESITVAGMREYILPLLKYKNFCNKCPVNIFQRECGCCGEIEFPVEKEVEYVLYHTVRLVIENHWEDAAGYFIKELACKVINTQQIKQMRKCYTEPVGSGQRYPVYFELAEGIEYSWGGKWIFCKNYLSTDDIFQYAFFSGTLGDRSLVMLASFFSLFYDVAKMELDDLRLKDKIMAHRFYNAVYEFQDYAAALTKAAKNNYTFTVVCEYSPNGEQQF</sequence>
<evidence type="ECO:0000313" key="1">
    <source>
        <dbReference type="EMBL" id="ADG82082.1"/>
    </source>
</evidence>
<dbReference type="Proteomes" id="UP000002377">
    <property type="component" value="Chromosome"/>
</dbReference>
<dbReference type="HOGENOM" id="CLU_1000902_0_0_9"/>
<organism evidence="1 2">
    <name type="scientific">Thermincola potens (strain JR)</name>
    <dbReference type="NCBI Taxonomy" id="635013"/>
    <lineage>
        <taxon>Bacteria</taxon>
        <taxon>Bacillati</taxon>
        <taxon>Bacillota</taxon>
        <taxon>Clostridia</taxon>
        <taxon>Eubacteriales</taxon>
        <taxon>Thermincolaceae</taxon>
        <taxon>Thermincola</taxon>
    </lineage>
</organism>
<name>D5XEL1_THEPJ</name>
<evidence type="ECO:0000313" key="2">
    <source>
        <dbReference type="Proteomes" id="UP000002377"/>
    </source>
</evidence>